<feature type="signal peptide" evidence="8">
    <location>
        <begin position="1"/>
        <end position="23"/>
    </location>
</feature>
<dbReference type="Pfam" id="PF06775">
    <property type="entry name" value="Seipin"/>
    <property type="match status" value="1"/>
</dbReference>
<evidence type="ECO:0000256" key="8">
    <source>
        <dbReference type="SAM" id="SignalP"/>
    </source>
</evidence>
<comment type="caution">
    <text evidence="9">The sequence shown here is derived from an EMBL/GenBank/DDBJ whole genome shotgun (WGS) entry which is preliminary data.</text>
</comment>
<keyword evidence="8" id="KW-0732">Signal</keyword>
<dbReference type="EMBL" id="AZIM01041906">
    <property type="protein sequence ID" value="ETE56105.1"/>
    <property type="molecule type" value="Genomic_DNA"/>
</dbReference>
<organism evidence="9 10">
    <name type="scientific">Ophiophagus hannah</name>
    <name type="common">King cobra</name>
    <name type="synonym">Naja hannah</name>
    <dbReference type="NCBI Taxonomy" id="8665"/>
    <lineage>
        <taxon>Eukaryota</taxon>
        <taxon>Metazoa</taxon>
        <taxon>Chordata</taxon>
        <taxon>Craniata</taxon>
        <taxon>Vertebrata</taxon>
        <taxon>Euteleostomi</taxon>
        <taxon>Lepidosauria</taxon>
        <taxon>Squamata</taxon>
        <taxon>Bifurcata</taxon>
        <taxon>Unidentata</taxon>
        <taxon>Episquamata</taxon>
        <taxon>Toxicofera</taxon>
        <taxon>Serpentes</taxon>
        <taxon>Colubroidea</taxon>
        <taxon>Elapidae</taxon>
        <taxon>Elapinae</taxon>
        <taxon>Ophiophagus</taxon>
    </lineage>
</organism>
<proteinExistence type="predicted"/>
<evidence type="ECO:0000313" key="10">
    <source>
        <dbReference type="Proteomes" id="UP000018936"/>
    </source>
</evidence>
<evidence type="ECO:0000256" key="2">
    <source>
        <dbReference type="ARBA" id="ARBA00022064"/>
    </source>
</evidence>
<dbReference type="InterPro" id="IPR009617">
    <property type="entry name" value="Seipin"/>
</dbReference>
<evidence type="ECO:0000256" key="4">
    <source>
        <dbReference type="ARBA" id="ARBA00022824"/>
    </source>
</evidence>
<dbReference type="GO" id="GO:0005789">
    <property type="term" value="C:endoplasmic reticulum membrane"/>
    <property type="evidence" value="ECO:0007669"/>
    <property type="project" value="UniProtKB-SubCell"/>
</dbReference>
<evidence type="ECO:0000313" key="9">
    <source>
        <dbReference type="EMBL" id="ETE56105.1"/>
    </source>
</evidence>
<evidence type="ECO:0000256" key="3">
    <source>
        <dbReference type="ARBA" id="ARBA00022692"/>
    </source>
</evidence>
<dbReference type="GO" id="GO:0006629">
    <property type="term" value="P:lipid metabolic process"/>
    <property type="evidence" value="ECO:0007669"/>
    <property type="project" value="UniProtKB-KW"/>
</dbReference>
<comment type="subcellular location">
    <subcellularLocation>
        <location evidence="1">Endoplasmic reticulum membrane</location>
        <topology evidence="1">Multi-pass membrane protein</topology>
    </subcellularLocation>
</comment>
<dbReference type="Proteomes" id="UP000018936">
    <property type="component" value="Unassembled WGS sequence"/>
</dbReference>
<evidence type="ECO:0000256" key="5">
    <source>
        <dbReference type="ARBA" id="ARBA00022989"/>
    </source>
</evidence>
<gene>
    <name evidence="9" type="ORF">L345_18185</name>
</gene>
<sequence length="44" mass="5062">MLHYRSGLLQMLDTLAFSGLFLAGFTEQKQTVDVELYSDYKEDS</sequence>
<evidence type="ECO:0000256" key="7">
    <source>
        <dbReference type="ARBA" id="ARBA00023136"/>
    </source>
</evidence>
<name>V8N1R0_OPHHA</name>
<keyword evidence="4" id="KW-0256">Endoplasmic reticulum</keyword>
<evidence type="ECO:0000256" key="6">
    <source>
        <dbReference type="ARBA" id="ARBA00023098"/>
    </source>
</evidence>
<keyword evidence="6" id="KW-0443">Lipid metabolism</keyword>
<reference evidence="9 10" key="1">
    <citation type="journal article" date="2013" name="Proc. Natl. Acad. Sci. U.S.A.">
        <title>The king cobra genome reveals dynamic gene evolution and adaptation in the snake venom system.</title>
        <authorList>
            <person name="Vonk F.J."/>
            <person name="Casewell N.R."/>
            <person name="Henkel C.V."/>
            <person name="Heimberg A.M."/>
            <person name="Jansen H.J."/>
            <person name="McCleary R.J."/>
            <person name="Kerkkamp H.M."/>
            <person name="Vos R.A."/>
            <person name="Guerreiro I."/>
            <person name="Calvete J.J."/>
            <person name="Wuster W."/>
            <person name="Woods A.E."/>
            <person name="Logan J.M."/>
            <person name="Harrison R.A."/>
            <person name="Castoe T.A."/>
            <person name="de Koning A.P."/>
            <person name="Pollock D.D."/>
            <person name="Yandell M."/>
            <person name="Calderon D."/>
            <person name="Renjifo C."/>
            <person name="Currier R.B."/>
            <person name="Salgado D."/>
            <person name="Pla D."/>
            <person name="Sanz L."/>
            <person name="Hyder A.S."/>
            <person name="Ribeiro J.M."/>
            <person name="Arntzen J.W."/>
            <person name="van den Thillart G.E."/>
            <person name="Boetzer M."/>
            <person name="Pirovano W."/>
            <person name="Dirks R.P."/>
            <person name="Spaink H.P."/>
            <person name="Duboule D."/>
            <person name="McGlinn E."/>
            <person name="Kini R.M."/>
            <person name="Richardson M.K."/>
        </authorList>
    </citation>
    <scope>NUCLEOTIDE SEQUENCE</scope>
    <source>
        <tissue evidence="9">Blood</tissue>
    </source>
</reference>
<dbReference type="GO" id="GO:0140042">
    <property type="term" value="P:lipid droplet formation"/>
    <property type="evidence" value="ECO:0007669"/>
    <property type="project" value="UniProtKB-ARBA"/>
</dbReference>
<protein>
    <recommendedName>
        <fullName evidence="2">Seipin</fullName>
    </recommendedName>
</protein>
<keyword evidence="5" id="KW-1133">Transmembrane helix</keyword>
<evidence type="ECO:0000256" key="1">
    <source>
        <dbReference type="ARBA" id="ARBA00004477"/>
    </source>
</evidence>
<accession>V8N1R0</accession>
<keyword evidence="7" id="KW-0472">Membrane</keyword>
<dbReference type="PANTHER" id="PTHR21212">
    <property type="entry name" value="BERNARDINELLI-SEIP CONGENITAL LIPODYSTROPHY 2 HOMOLOG BSCL2 PROTEIN"/>
    <property type="match status" value="1"/>
</dbReference>
<dbReference type="PANTHER" id="PTHR21212:SF0">
    <property type="entry name" value="SEIPIN"/>
    <property type="match status" value="1"/>
</dbReference>
<feature type="chain" id="PRO_5004770540" description="Seipin" evidence="8">
    <location>
        <begin position="24"/>
        <end position="44"/>
    </location>
</feature>
<keyword evidence="3" id="KW-0812">Transmembrane</keyword>
<dbReference type="AlphaFoldDB" id="V8N1R0"/>
<dbReference type="OrthoDB" id="9398152at2759"/>
<feature type="non-terminal residue" evidence="9">
    <location>
        <position position="1"/>
    </location>
</feature>
<keyword evidence="10" id="KW-1185">Reference proteome</keyword>
<dbReference type="CDD" id="cd23995">
    <property type="entry name" value="Seipin_BSCL2_like"/>
    <property type="match status" value="1"/>
</dbReference>
<feature type="non-terminal residue" evidence="9">
    <location>
        <position position="44"/>
    </location>
</feature>